<keyword evidence="17" id="KW-1185">Reference proteome</keyword>
<evidence type="ECO:0000256" key="7">
    <source>
        <dbReference type="ARBA" id="ARBA00022781"/>
    </source>
</evidence>
<dbReference type="NCBIfam" id="NF004412">
    <property type="entry name" value="PRK05759.1-3"/>
    <property type="match status" value="1"/>
</dbReference>
<evidence type="ECO:0000256" key="15">
    <source>
        <dbReference type="RuleBase" id="RU003848"/>
    </source>
</evidence>
<evidence type="ECO:0000313" key="17">
    <source>
        <dbReference type="Proteomes" id="UP001299283"/>
    </source>
</evidence>
<keyword evidence="4 14" id="KW-1003">Cell membrane</keyword>
<evidence type="ECO:0000256" key="2">
    <source>
        <dbReference type="ARBA" id="ARBA00005513"/>
    </source>
</evidence>
<evidence type="ECO:0000256" key="3">
    <source>
        <dbReference type="ARBA" id="ARBA00022448"/>
    </source>
</evidence>
<comment type="subcellular location">
    <subcellularLocation>
        <location evidence="1 14">Cell membrane</location>
        <topology evidence="1 14">Single-pass membrane protein</topology>
    </subcellularLocation>
</comment>
<comment type="function">
    <text evidence="12 14">F(1)F(0) ATP synthase produces ATP from ADP in the presence of a proton or sodium gradient. F-type ATPases consist of two structural domains, F(1) containing the extramembraneous catalytic core and F(0) containing the membrane proton channel, linked together by a central stalk and a peripheral stalk. During catalysis, ATP synthesis in the catalytic domain of F(1) is coupled via a rotary mechanism of the central stalk subunits to proton translocation.</text>
</comment>
<keyword evidence="7 14" id="KW-0375">Hydrogen ion transport</keyword>
<accession>A0ABU5Z357</accession>
<keyword evidence="10 14" id="KW-0472">Membrane</keyword>
<comment type="subunit">
    <text evidence="13 14">F-type ATPases have 2 components, F(1) - the catalytic core - and F(0) - the membrane proton channel. F(1) has five subunits: alpha(3), beta(3), gamma(1), delta(1), epsilon(1). F(0) has three main subunits: a(1), b(2) and c(10-14). The alpha and beta chains form an alternating ring which encloses part of the gamma chain. F(1) is attached to F(0) by a central stalk formed by the gamma and epsilon chains, while a peripheral stalk is formed by the delta and b chains.</text>
</comment>
<dbReference type="SUPFAM" id="SSF81573">
    <property type="entry name" value="F1F0 ATP synthase subunit B, membrane domain"/>
    <property type="match status" value="1"/>
</dbReference>
<dbReference type="InterPro" id="IPR028987">
    <property type="entry name" value="ATP_synth_B-like_membr_sf"/>
</dbReference>
<keyword evidence="6 14" id="KW-0812">Transmembrane</keyword>
<evidence type="ECO:0000313" key="16">
    <source>
        <dbReference type="EMBL" id="MEB3071827.1"/>
    </source>
</evidence>
<dbReference type="InterPro" id="IPR050059">
    <property type="entry name" value="ATP_synthase_B_chain"/>
</dbReference>
<keyword evidence="3 14" id="KW-0813">Transport</keyword>
<evidence type="ECO:0000256" key="9">
    <source>
        <dbReference type="ARBA" id="ARBA00023065"/>
    </source>
</evidence>
<dbReference type="HAMAP" id="MF_01398">
    <property type="entry name" value="ATP_synth_b_bprime"/>
    <property type="match status" value="1"/>
</dbReference>
<evidence type="ECO:0000256" key="5">
    <source>
        <dbReference type="ARBA" id="ARBA00022547"/>
    </source>
</evidence>
<evidence type="ECO:0000256" key="12">
    <source>
        <dbReference type="ARBA" id="ARBA00025198"/>
    </source>
</evidence>
<dbReference type="InterPro" id="IPR002146">
    <property type="entry name" value="ATP_synth_b/b'su_bac/chlpt"/>
</dbReference>
<keyword evidence="8 14" id="KW-1133">Transmembrane helix</keyword>
<keyword evidence="9 14" id="KW-0406">Ion transport</keyword>
<dbReference type="CDD" id="cd06503">
    <property type="entry name" value="ATP-synt_Fo_b"/>
    <property type="match status" value="1"/>
</dbReference>
<evidence type="ECO:0000256" key="14">
    <source>
        <dbReference type="HAMAP-Rule" id="MF_01398"/>
    </source>
</evidence>
<reference evidence="16 17" key="1">
    <citation type="submission" date="2023-12" db="EMBL/GenBank/DDBJ databases">
        <title>Description of new species of Mycobacterium terrae complex isolated from sewage at the Sao Paulo Zoological Park Foundation in Brazil.</title>
        <authorList>
            <person name="Romagnoli C.L."/>
            <person name="Conceicao E.C."/>
            <person name="Machado E."/>
            <person name="Barreto L.B.P.F."/>
            <person name="Sharma A."/>
            <person name="Silva N.M."/>
            <person name="Marques L.E."/>
            <person name="Juliana M.A."/>
            <person name="Lourenco M.C.S."/>
            <person name="Digiampietri L.A."/>
            <person name="Suffys P.N."/>
            <person name="Viana-Niero C."/>
        </authorList>
    </citation>
    <scope>NUCLEOTIDE SEQUENCE [LARGE SCALE GENOMIC DNA]</scope>
    <source>
        <strain evidence="16 17">MYC017</strain>
    </source>
</reference>
<keyword evidence="11 14" id="KW-0066">ATP synthesis</keyword>
<gene>
    <name evidence="14" type="primary">atpF</name>
    <name evidence="16" type="ORF">K5L39_21865</name>
</gene>
<feature type="transmembrane region" description="Helical" evidence="14">
    <location>
        <begin position="30"/>
        <end position="49"/>
    </location>
</feature>
<dbReference type="PANTHER" id="PTHR33445">
    <property type="entry name" value="ATP SYNTHASE SUBUNIT B', CHLOROPLASTIC"/>
    <property type="match status" value="1"/>
</dbReference>
<proteinExistence type="inferred from homology"/>
<dbReference type="Pfam" id="PF00430">
    <property type="entry name" value="ATP-synt_B"/>
    <property type="match status" value="1"/>
</dbReference>
<evidence type="ECO:0000256" key="11">
    <source>
        <dbReference type="ARBA" id="ARBA00023310"/>
    </source>
</evidence>
<evidence type="ECO:0000256" key="1">
    <source>
        <dbReference type="ARBA" id="ARBA00004162"/>
    </source>
</evidence>
<organism evidence="16 17">
    <name type="scientific">[Mycobacterium] vasticus</name>
    <dbReference type="NCBI Taxonomy" id="2875777"/>
    <lineage>
        <taxon>Bacteria</taxon>
        <taxon>Bacillati</taxon>
        <taxon>Actinomycetota</taxon>
        <taxon>Actinomycetes</taxon>
        <taxon>Mycobacteriales</taxon>
        <taxon>Mycobacteriaceae</taxon>
        <taxon>Mycolicibacter</taxon>
    </lineage>
</organism>
<evidence type="ECO:0000256" key="8">
    <source>
        <dbReference type="ARBA" id="ARBA00022989"/>
    </source>
</evidence>
<dbReference type="PANTHER" id="PTHR33445:SF1">
    <property type="entry name" value="ATP SYNTHASE SUBUNIT B"/>
    <property type="match status" value="1"/>
</dbReference>
<comment type="caution">
    <text evidence="16">The sequence shown here is derived from an EMBL/GenBank/DDBJ whole genome shotgun (WGS) entry which is preliminary data.</text>
</comment>
<name>A0ABU5Z357_9MYCO</name>
<protein>
    <recommendedName>
        <fullName evidence="14">ATP synthase subunit b</fullName>
    </recommendedName>
    <alternativeName>
        <fullName evidence="14">ATP synthase F(0) sector subunit b</fullName>
    </alternativeName>
    <alternativeName>
        <fullName evidence="14">ATPase subunit I</fullName>
    </alternativeName>
    <alternativeName>
        <fullName evidence="14">F-type ATPase subunit b</fullName>
        <shortName evidence="14">F-ATPase subunit b</shortName>
    </alternativeName>
</protein>
<comment type="function">
    <text evidence="14">Component of the F(0) channel, it forms part of the peripheral stalk, linking F(1) to F(0).</text>
</comment>
<evidence type="ECO:0000256" key="10">
    <source>
        <dbReference type="ARBA" id="ARBA00023136"/>
    </source>
</evidence>
<evidence type="ECO:0000256" key="4">
    <source>
        <dbReference type="ARBA" id="ARBA00022475"/>
    </source>
</evidence>
<dbReference type="Proteomes" id="UP001299283">
    <property type="component" value="Unassembled WGS sequence"/>
</dbReference>
<sequence>MGDMSVVVLAVSQAAEEGEKKSFLIPDGTFFAVLAIFLIVLGVISTFVVPPIMKVLRERENMVTKTLADSRLAAEQAAAAEADYEQQMAAARVAASAVRDEARAQGRAVLEDMRGRADTEVAATLDSAGAQLKRDGDAMAADLSAKAEGLSVTLAGRILGVDASTVGR</sequence>
<keyword evidence="5 14" id="KW-0138">CF(0)</keyword>
<dbReference type="RefSeq" id="WP_225399023.1">
    <property type="nucleotide sequence ID" value="NZ_JAYJJQ010000037.1"/>
</dbReference>
<evidence type="ECO:0000256" key="13">
    <source>
        <dbReference type="ARBA" id="ARBA00025830"/>
    </source>
</evidence>
<dbReference type="EMBL" id="JAYJJQ010000037">
    <property type="protein sequence ID" value="MEB3071827.1"/>
    <property type="molecule type" value="Genomic_DNA"/>
</dbReference>
<comment type="similarity">
    <text evidence="2 14 15">Belongs to the ATPase B chain family.</text>
</comment>
<evidence type="ECO:0000256" key="6">
    <source>
        <dbReference type="ARBA" id="ARBA00022692"/>
    </source>
</evidence>